<evidence type="ECO:0000256" key="1">
    <source>
        <dbReference type="SAM" id="Phobius"/>
    </source>
</evidence>
<proteinExistence type="predicted"/>
<keyword evidence="1" id="KW-0812">Transmembrane</keyword>
<dbReference type="AlphaFoldDB" id="K9W7M8"/>
<protein>
    <submittedName>
        <fullName evidence="2">Uncharacterized protein</fullName>
    </submittedName>
</protein>
<reference evidence="2 3" key="1">
    <citation type="submission" date="2012-06" db="EMBL/GenBank/DDBJ databases">
        <title>Finished chromosome of genome of Microcoleus sp. PCC 7113.</title>
        <authorList>
            <consortium name="US DOE Joint Genome Institute"/>
            <person name="Gugger M."/>
            <person name="Coursin T."/>
            <person name="Rippka R."/>
            <person name="Tandeau De Marsac N."/>
            <person name="Huntemann M."/>
            <person name="Wei C.-L."/>
            <person name="Han J."/>
            <person name="Detter J.C."/>
            <person name="Han C."/>
            <person name="Tapia R."/>
            <person name="Chen A."/>
            <person name="Kyrpides N."/>
            <person name="Mavromatis K."/>
            <person name="Markowitz V."/>
            <person name="Szeto E."/>
            <person name="Ivanova N."/>
            <person name="Pagani I."/>
            <person name="Pati A."/>
            <person name="Goodwin L."/>
            <person name="Nordberg H.P."/>
            <person name="Cantor M.N."/>
            <person name="Hua S.X."/>
            <person name="Woyke T."/>
            <person name="Kerfeld C.A."/>
        </authorList>
    </citation>
    <scope>NUCLEOTIDE SEQUENCE [LARGE SCALE GENOMIC DNA]</scope>
    <source>
        <strain evidence="2 3">PCC 7113</strain>
    </source>
</reference>
<keyword evidence="1" id="KW-1133">Transmembrane helix</keyword>
<evidence type="ECO:0000313" key="2">
    <source>
        <dbReference type="EMBL" id="AFZ16218.1"/>
    </source>
</evidence>
<dbReference type="HOGENOM" id="CLU_3292485_0_0_3"/>
<dbReference type="Proteomes" id="UP000010471">
    <property type="component" value="Chromosome"/>
</dbReference>
<feature type="transmembrane region" description="Helical" evidence="1">
    <location>
        <begin position="7"/>
        <end position="26"/>
    </location>
</feature>
<organism evidence="2 3">
    <name type="scientific">Allocoleopsis franciscana PCC 7113</name>
    <dbReference type="NCBI Taxonomy" id="1173027"/>
    <lineage>
        <taxon>Bacteria</taxon>
        <taxon>Bacillati</taxon>
        <taxon>Cyanobacteriota</taxon>
        <taxon>Cyanophyceae</taxon>
        <taxon>Coleofasciculales</taxon>
        <taxon>Coleofasciculaceae</taxon>
        <taxon>Allocoleopsis</taxon>
        <taxon>Allocoleopsis franciscana</taxon>
    </lineage>
</organism>
<dbReference type="KEGG" id="mic:Mic7113_0288"/>
<accession>K9W7M8</accession>
<name>K9W7M8_9CYAN</name>
<keyword evidence="1" id="KW-0472">Membrane</keyword>
<gene>
    <name evidence="2" type="ORF">Mic7113_0288</name>
</gene>
<sequence length="40" mass="4686">MRKIQPILLIIGAVILLVFWVIFGLWNYKQMTKPITTIRG</sequence>
<evidence type="ECO:0000313" key="3">
    <source>
        <dbReference type="Proteomes" id="UP000010471"/>
    </source>
</evidence>
<dbReference type="EMBL" id="CP003630">
    <property type="protein sequence ID" value="AFZ16218.1"/>
    <property type="molecule type" value="Genomic_DNA"/>
</dbReference>
<keyword evidence="3" id="KW-1185">Reference proteome</keyword>